<gene>
    <name evidence="1" type="ORF">BN2475_1240006</name>
</gene>
<proteinExistence type="predicted"/>
<protein>
    <submittedName>
        <fullName evidence="1">Uncharacterized protein</fullName>
    </submittedName>
</protein>
<dbReference type="STRING" id="1247936.BN2475_1240006"/>
<name>A0A1N7SNX2_9BURK</name>
<sequence length="124" mass="13888">MERAIRLCLSYPAESRVFNGVLAVVDPNNDPSATLNYFHGLHVSNIDFLLPDAHYTAPPHYIHRYSHEKLLTFLSTDCGFSEGAEFVCGPRRDWLAGLARPHFAVRILPCRALHASLAPSTDNR</sequence>
<dbReference type="EMBL" id="CYGX02000124">
    <property type="protein sequence ID" value="SIT49045.1"/>
    <property type="molecule type" value="Genomic_DNA"/>
</dbReference>
<accession>A0A1N7SNX2</accession>
<evidence type="ECO:0000313" key="2">
    <source>
        <dbReference type="Proteomes" id="UP000187012"/>
    </source>
</evidence>
<dbReference type="Proteomes" id="UP000187012">
    <property type="component" value="Unassembled WGS sequence"/>
</dbReference>
<dbReference type="AlphaFoldDB" id="A0A1N7SNX2"/>
<reference evidence="1 2" key="1">
    <citation type="submission" date="2016-12" db="EMBL/GenBank/DDBJ databases">
        <authorList>
            <person name="Song W.-J."/>
            <person name="Kurnit D.M."/>
        </authorList>
    </citation>
    <scope>NUCLEOTIDE SEQUENCE [LARGE SCALE GENOMIC DNA]</scope>
    <source>
        <strain evidence="1 2">STM7296</strain>
    </source>
</reference>
<organism evidence="1 2">
    <name type="scientific">Paraburkholderia ribeironis</name>
    <dbReference type="NCBI Taxonomy" id="1247936"/>
    <lineage>
        <taxon>Bacteria</taxon>
        <taxon>Pseudomonadati</taxon>
        <taxon>Pseudomonadota</taxon>
        <taxon>Betaproteobacteria</taxon>
        <taxon>Burkholderiales</taxon>
        <taxon>Burkholderiaceae</taxon>
        <taxon>Paraburkholderia</taxon>
    </lineage>
</organism>
<evidence type="ECO:0000313" key="1">
    <source>
        <dbReference type="EMBL" id="SIT49045.1"/>
    </source>
</evidence>
<keyword evidence="2" id="KW-1185">Reference proteome</keyword>